<gene>
    <name evidence="2" type="ORF">A2519_16740</name>
</gene>
<organism evidence="2 3">
    <name type="scientific">Candidatus Raymondbacteria bacterium RIFOXYD12_FULL_49_13</name>
    <dbReference type="NCBI Taxonomy" id="1817890"/>
    <lineage>
        <taxon>Bacteria</taxon>
        <taxon>Raymondiibacteriota</taxon>
    </lineage>
</organism>
<reference evidence="2 3" key="1">
    <citation type="journal article" date="2016" name="Nat. Commun.">
        <title>Thousands of microbial genomes shed light on interconnected biogeochemical processes in an aquifer system.</title>
        <authorList>
            <person name="Anantharaman K."/>
            <person name="Brown C.T."/>
            <person name="Hug L.A."/>
            <person name="Sharon I."/>
            <person name="Castelle C.J."/>
            <person name="Probst A.J."/>
            <person name="Thomas B.C."/>
            <person name="Singh A."/>
            <person name="Wilkins M.J."/>
            <person name="Karaoz U."/>
            <person name="Brodie E.L."/>
            <person name="Williams K.H."/>
            <person name="Hubbard S.S."/>
            <person name="Banfield J.F."/>
        </authorList>
    </citation>
    <scope>NUCLEOTIDE SEQUENCE [LARGE SCALE GENOMIC DNA]</scope>
</reference>
<evidence type="ECO:0000313" key="3">
    <source>
        <dbReference type="Proteomes" id="UP000179243"/>
    </source>
</evidence>
<dbReference type="SUPFAM" id="SSF51735">
    <property type="entry name" value="NAD(P)-binding Rossmann-fold domains"/>
    <property type="match status" value="1"/>
</dbReference>
<dbReference type="EMBL" id="MFYX01000005">
    <property type="protein sequence ID" value="OGK07507.1"/>
    <property type="molecule type" value="Genomic_DNA"/>
</dbReference>
<dbReference type="Pfam" id="PF04321">
    <property type="entry name" value="RmlD_sub_bind"/>
    <property type="match status" value="1"/>
</dbReference>
<name>A0A1F7FM04_UNCRA</name>
<sequence length="289" mass="32236">MNTTISLPASWRILITGITSIHGWPIFLKLKELVPESRLFGIAPPKSRLPDLKNVACVCMTDRETLMQIRDRFQPNRIVHCAGVCDLDLCEERPGWARAINVAGAKNIIEIFGTDMPLFYMSTDLVFSGNNPPAQGYAEEDAPDPISVVGQTMTEAEHEVMKCLNHCVVRLGLPLGTSINKDKGAIDWIEGRFRRNLPASLFYDEFRSCISCEEIGEAIASVLARDLRGLFHLGGQTSWSLHDIGKHVQKKGYQPELLKGLMRREEKNGPPRVGNISLNSDKLRKLLAT</sequence>
<dbReference type="InterPro" id="IPR029903">
    <property type="entry name" value="RmlD-like-bd"/>
</dbReference>
<dbReference type="Proteomes" id="UP000179243">
    <property type="component" value="Unassembled WGS sequence"/>
</dbReference>
<accession>A0A1F7FM04</accession>
<dbReference type="InterPro" id="IPR036291">
    <property type="entry name" value="NAD(P)-bd_dom_sf"/>
</dbReference>
<dbReference type="Gene3D" id="3.40.50.720">
    <property type="entry name" value="NAD(P)-binding Rossmann-like Domain"/>
    <property type="match status" value="1"/>
</dbReference>
<evidence type="ECO:0000259" key="1">
    <source>
        <dbReference type="Pfam" id="PF04321"/>
    </source>
</evidence>
<protein>
    <recommendedName>
        <fullName evidence="1">RmlD-like substrate binding domain-containing protein</fullName>
    </recommendedName>
</protein>
<feature type="domain" description="RmlD-like substrate binding" evidence="1">
    <location>
        <begin position="48"/>
        <end position="285"/>
    </location>
</feature>
<dbReference type="AlphaFoldDB" id="A0A1F7FM04"/>
<dbReference type="PANTHER" id="PTHR43242">
    <property type="entry name" value="NAD(P)-BINDING ROSSMANN-FOLD SUPERFAMILY PROTEIN"/>
    <property type="match status" value="1"/>
</dbReference>
<dbReference type="PANTHER" id="PTHR43242:SF1">
    <property type="entry name" value="NAD(P)-BINDING ROSSMANN-FOLD SUPERFAMILY PROTEIN"/>
    <property type="match status" value="1"/>
</dbReference>
<evidence type="ECO:0000313" key="2">
    <source>
        <dbReference type="EMBL" id="OGK07507.1"/>
    </source>
</evidence>
<comment type="caution">
    <text evidence="2">The sequence shown here is derived from an EMBL/GenBank/DDBJ whole genome shotgun (WGS) entry which is preliminary data.</text>
</comment>
<proteinExistence type="predicted"/>